<evidence type="ECO:0000313" key="2">
    <source>
        <dbReference type="Proteomes" id="UP001595851"/>
    </source>
</evidence>
<keyword evidence="2" id="KW-1185">Reference proteome</keyword>
<proteinExistence type="predicted"/>
<name>A0ABV8GTI3_9ACTN</name>
<evidence type="ECO:0000313" key="1">
    <source>
        <dbReference type="EMBL" id="MFC4016125.1"/>
    </source>
</evidence>
<evidence type="ECO:0008006" key="3">
    <source>
        <dbReference type="Google" id="ProtNLM"/>
    </source>
</evidence>
<dbReference type="Proteomes" id="UP001595851">
    <property type="component" value="Unassembled WGS sequence"/>
</dbReference>
<reference evidence="2" key="1">
    <citation type="journal article" date="2019" name="Int. J. Syst. Evol. Microbiol.">
        <title>The Global Catalogue of Microorganisms (GCM) 10K type strain sequencing project: providing services to taxonomists for standard genome sequencing and annotation.</title>
        <authorList>
            <consortium name="The Broad Institute Genomics Platform"/>
            <consortium name="The Broad Institute Genome Sequencing Center for Infectious Disease"/>
            <person name="Wu L."/>
            <person name="Ma J."/>
        </authorList>
    </citation>
    <scope>NUCLEOTIDE SEQUENCE [LARGE SCALE GENOMIC DNA]</scope>
    <source>
        <strain evidence="2">TBRC 1276</strain>
    </source>
</reference>
<accession>A0ABV8GTI3</accession>
<gene>
    <name evidence="1" type="ORF">ACFOY2_53565</name>
</gene>
<protein>
    <recommendedName>
        <fullName evidence="3">Restriction endonuclease type IV Mrr domain-containing protein</fullName>
    </recommendedName>
</protein>
<dbReference type="RefSeq" id="WP_379535920.1">
    <property type="nucleotide sequence ID" value="NZ_JBHSBI010000057.1"/>
</dbReference>
<sequence length="255" mass="28112">MTTVNGEREPGERVEEFVAALLLLKHPHGNRITPSRGDRGVDVRVWNADGYDIYQVKRYTRPLTANQATSVEASWNTFTAETLPVLPVRSWTLDWLEELTAGHGIRTHWMGGITLDGMAADNPALVEYYFGDGGQRLHRLMADALQGGRDVPQGAPGEDLLEAAVARQRSLAAALNEVDPFYRYDIQARHGRVWTMNSAPSRRQHGGTASTGRCAIAGSACSVTQFRPHLQWASCATSSPAPRTRACRRSAWCRA</sequence>
<comment type="caution">
    <text evidence="1">The sequence shown here is derived from an EMBL/GenBank/DDBJ whole genome shotgun (WGS) entry which is preliminary data.</text>
</comment>
<dbReference type="EMBL" id="JBHSBI010000057">
    <property type="protein sequence ID" value="MFC4016125.1"/>
    <property type="molecule type" value="Genomic_DNA"/>
</dbReference>
<organism evidence="1 2">
    <name type="scientific">Nonomuraea purpurea</name>
    <dbReference type="NCBI Taxonomy" id="1849276"/>
    <lineage>
        <taxon>Bacteria</taxon>
        <taxon>Bacillati</taxon>
        <taxon>Actinomycetota</taxon>
        <taxon>Actinomycetes</taxon>
        <taxon>Streptosporangiales</taxon>
        <taxon>Streptosporangiaceae</taxon>
        <taxon>Nonomuraea</taxon>
    </lineage>
</organism>